<organism evidence="1 2">
    <name type="scientific">Escherichia coli H386</name>
    <dbReference type="NCBI Taxonomy" id="656397"/>
    <lineage>
        <taxon>Bacteria</taxon>
        <taxon>Pseudomonadati</taxon>
        <taxon>Pseudomonadota</taxon>
        <taxon>Gammaproteobacteria</taxon>
        <taxon>Enterobacterales</taxon>
        <taxon>Enterobacteriaceae</taxon>
        <taxon>Escherichia</taxon>
    </lineage>
</organism>
<accession>A0A1X3J0L4</accession>
<reference evidence="1 2" key="1">
    <citation type="submission" date="2010-04" db="EMBL/GenBank/DDBJ databases">
        <title>The Genome Sequence of Escherichia coli H386.</title>
        <authorList>
            <consortium name="The Broad Institute Genome Sequencing Platform"/>
            <consortium name="The Broad Institute Genome Sequencing Center for Infectious Disease"/>
            <person name="Feldgarden M."/>
            <person name="Gordon D.M."/>
            <person name="Johnson J.R."/>
            <person name="Johnston B.D."/>
            <person name="Young S."/>
            <person name="Zeng Q."/>
            <person name="Koehrsen M."/>
            <person name="Alvarado L."/>
            <person name="Berlin A.M."/>
            <person name="Borenstein D."/>
            <person name="Chapman S.B."/>
            <person name="Chen Z."/>
            <person name="Engels R."/>
            <person name="Freedman E."/>
            <person name="Gellesch M."/>
            <person name="Goldberg J."/>
            <person name="Griggs A."/>
            <person name="Gujja S."/>
            <person name="Heilman E.R."/>
            <person name="Heiman D.I."/>
            <person name="Hepburn T.A."/>
            <person name="Howarth C."/>
            <person name="Jen D."/>
            <person name="Larson L."/>
            <person name="Mehta T."/>
            <person name="Park D."/>
            <person name="Pearson M."/>
            <person name="Richards J."/>
            <person name="Roberts A."/>
            <person name="Saif S."/>
            <person name="Shea T.D."/>
            <person name="Shenoy N."/>
            <person name="Sisk P."/>
            <person name="Stolte C."/>
            <person name="Sykes S.N."/>
            <person name="Walk T."/>
            <person name="White J."/>
            <person name="Yandava C."/>
            <person name="Haas B."/>
            <person name="Henn M.R."/>
            <person name="Nusbaum C."/>
            <person name="Birren B."/>
        </authorList>
    </citation>
    <scope>NUCLEOTIDE SEQUENCE [LARGE SCALE GENOMIC DNA]</scope>
    <source>
        <strain evidence="1 2">H386</strain>
    </source>
</reference>
<dbReference type="EMBL" id="ADJB01000164">
    <property type="protein sequence ID" value="OSK93956.1"/>
    <property type="molecule type" value="Genomic_DNA"/>
</dbReference>
<name>A0A1X3J0L4_ECOLX</name>
<comment type="caution">
    <text evidence="1">The sequence shown here is derived from an EMBL/GenBank/DDBJ whole genome shotgun (WGS) entry which is preliminary data.</text>
</comment>
<evidence type="ECO:0000313" key="1">
    <source>
        <dbReference type="EMBL" id="OSK93956.1"/>
    </source>
</evidence>
<gene>
    <name evidence="1" type="ORF">ECVG_05467</name>
</gene>
<dbReference type="Proteomes" id="UP000193045">
    <property type="component" value="Unassembled WGS sequence"/>
</dbReference>
<evidence type="ECO:0000313" key="2">
    <source>
        <dbReference type="Proteomes" id="UP000193045"/>
    </source>
</evidence>
<proteinExistence type="predicted"/>
<sequence>MFTATTLIFPSETELKTAIHTLTTLPVPGRLLPACRLAAEVYDYVRKILYRS</sequence>
<protein>
    <submittedName>
        <fullName evidence="1">Uncharacterized protein</fullName>
    </submittedName>
</protein>
<dbReference type="AlphaFoldDB" id="A0A1X3J0L4"/>